<dbReference type="GO" id="GO:1902201">
    <property type="term" value="P:negative regulation of bacterial-type flagellum-dependent cell motility"/>
    <property type="evidence" value="ECO:0007669"/>
    <property type="project" value="UniProtKB-UniRule"/>
</dbReference>
<dbReference type="InterPro" id="IPR015065">
    <property type="entry name" value="GlgS"/>
</dbReference>
<accession>A0A1B7JX95</accession>
<dbReference type="RefSeq" id="WP_064545763.1">
    <property type="nucleotide sequence ID" value="NZ_LXEU01000049.1"/>
</dbReference>
<organism evidence="2 3">
    <name type="scientific">Kluyvera georgiana ATCC 51603</name>
    <dbReference type="NCBI Taxonomy" id="1354264"/>
    <lineage>
        <taxon>Bacteria</taxon>
        <taxon>Pseudomonadati</taxon>
        <taxon>Pseudomonadota</taxon>
        <taxon>Gammaproteobacteria</taxon>
        <taxon>Enterobacterales</taxon>
        <taxon>Enterobacteriaceae</taxon>
        <taxon>Kluyvera</taxon>
    </lineage>
</organism>
<name>A0A1B7JX95_9ENTR</name>
<evidence type="ECO:0000313" key="2">
    <source>
        <dbReference type="EMBL" id="OAT52543.1"/>
    </source>
</evidence>
<keyword evidence="3" id="KW-1185">Reference proteome</keyword>
<dbReference type="Proteomes" id="UP000078386">
    <property type="component" value="Unassembled WGS sequence"/>
</dbReference>
<comment type="similarity">
    <text evidence="1">Belongs to the GlgS family.</text>
</comment>
<reference evidence="2 3" key="1">
    <citation type="submission" date="2016-04" db="EMBL/GenBank/DDBJ databases">
        <title>ATOL: Assembling a taxonomically balanced genome-scale reconstruction of the evolutionary history of the Enterobacteriaceae.</title>
        <authorList>
            <person name="Plunkett G.III."/>
            <person name="Neeno-Eckwall E.C."/>
            <person name="Glasner J.D."/>
            <person name="Perna N.T."/>
        </authorList>
    </citation>
    <scope>NUCLEOTIDE SEQUENCE [LARGE SCALE GENOMIC DNA]</scope>
    <source>
        <strain evidence="2 3">ATCC 51603</strain>
    </source>
</reference>
<comment type="function">
    <text evidence="1">Major determinant of cell surface composition. Negatively regulates motility, adhesion and synthesis of biofilm exopolysaccharides.</text>
</comment>
<dbReference type="EMBL" id="LXEU01000049">
    <property type="protein sequence ID" value="OAT52543.1"/>
    <property type="molecule type" value="Genomic_DNA"/>
</dbReference>
<comment type="caution">
    <text evidence="2">The sequence shown here is derived from an EMBL/GenBank/DDBJ whole genome shotgun (WGS) entry which is preliminary data.</text>
</comment>
<protein>
    <recommendedName>
        <fullName evidence="1">Surface composition regulator</fullName>
    </recommendedName>
</protein>
<dbReference type="SUPFAM" id="SSF109747">
    <property type="entry name" value="Glycogen synthesis protein GlgS"/>
    <property type="match status" value="1"/>
</dbReference>
<dbReference type="PATRIC" id="fig|1354264.4.peg.2613"/>
<dbReference type="HAMAP" id="MF_00525">
    <property type="entry name" value="GlgS"/>
    <property type="match status" value="1"/>
</dbReference>
<evidence type="ECO:0000256" key="1">
    <source>
        <dbReference type="HAMAP-Rule" id="MF_00525"/>
    </source>
</evidence>
<dbReference type="Pfam" id="PF08971">
    <property type="entry name" value="GlgS"/>
    <property type="match status" value="1"/>
</dbReference>
<dbReference type="AlphaFoldDB" id="A0A1B7JX95"/>
<evidence type="ECO:0000313" key="3">
    <source>
        <dbReference type="Proteomes" id="UP000078386"/>
    </source>
</evidence>
<proteinExistence type="inferred from homology"/>
<gene>
    <name evidence="1" type="primary">glgS</name>
    <name evidence="2" type="ORF">M989_02511</name>
</gene>
<dbReference type="GO" id="GO:1900191">
    <property type="term" value="P:negative regulation of single-species biofilm formation"/>
    <property type="evidence" value="ECO:0007669"/>
    <property type="project" value="UniProtKB-UniRule"/>
</dbReference>
<dbReference type="Gene3D" id="1.20.970.20">
    <property type="entry name" value="Glycogen synthesis protein GlgS"/>
    <property type="match status" value="1"/>
</dbReference>
<sequence>MQKQDLQALTNFDFLARSFAHMYASGHPIDISTITGNMNEQQRIWFCARYDHYRKQAERAKAQALEMC</sequence>
<dbReference type="InterPro" id="IPR036295">
    <property type="entry name" value="GlgS_sf"/>
</dbReference>